<gene>
    <name evidence="1" type="ORF">S03H2_10401</name>
</gene>
<protein>
    <submittedName>
        <fullName evidence="1">Uncharacterized protein</fullName>
    </submittedName>
</protein>
<name>X1GQ15_9ZZZZ</name>
<evidence type="ECO:0000313" key="1">
    <source>
        <dbReference type="EMBL" id="GAH35093.1"/>
    </source>
</evidence>
<dbReference type="AlphaFoldDB" id="X1GQ15"/>
<accession>X1GQ15</accession>
<proteinExistence type="predicted"/>
<comment type="caution">
    <text evidence="1">The sequence shown here is derived from an EMBL/GenBank/DDBJ whole genome shotgun (WGS) entry which is preliminary data.</text>
</comment>
<organism evidence="1">
    <name type="scientific">marine sediment metagenome</name>
    <dbReference type="NCBI Taxonomy" id="412755"/>
    <lineage>
        <taxon>unclassified sequences</taxon>
        <taxon>metagenomes</taxon>
        <taxon>ecological metagenomes</taxon>
    </lineage>
</organism>
<dbReference type="EMBL" id="BARU01005350">
    <property type="protein sequence ID" value="GAH35093.1"/>
    <property type="molecule type" value="Genomic_DNA"/>
</dbReference>
<sequence>MHKVQIPNAISGDISHWFGSQSLSCQLSVSIGDENDFVRLITSCHIWRLRGND</sequence>
<reference evidence="1" key="1">
    <citation type="journal article" date="2014" name="Front. Microbiol.">
        <title>High frequency of phylogenetically diverse reductive dehalogenase-homologous genes in deep subseafloor sedimentary metagenomes.</title>
        <authorList>
            <person name="Kawai M."/>
            <person name="Futagami T."/>
            <person name="Toyoda A."/>
            <person name="Takaki Y."/>
            <person name="Nishi S."/>
            <person name="Hori S."/>
            <person name="Arai W."/>
            <person name="Tsubouchi T."/>
            <person name="Morono Y."/>
            <person name="Uchiyama I."/>
            <person name="Ito T."/>
            <person name="Fujiyama A."/>
            <person name="Inagaki F."/>
            <person name="Takami H."/>
        </authorList>
    </citation>
    <scope>NUCLEOTIDE SEQUENCE</scope>
    <source>
        <strain evidence="1">Expedition CK06-06</strain>
    </source>
</reference>